<keyword evidence="2" id="KW-1185">Reference proteome</keyword>
<dbReference type="EMBL" id="JARBHB010000003">
    <property type="protein sequence ID" value="KAJ8890370.1"/>
    <property type="molecule type" value="Genomic_DNA"/>
</dbReference>
<evidence type="ECO:0000313" key="2">
    <source>
        <dbReference type="Proteomes" id="UP001159363"/>
    </source>
</evidence>
<protein>
    <recommendedName>
        <fullName evidence="3">C2 domain-containing protein</fullName>
    </recommendedName>
</protein>
<comment type="caution">
    <text evidence="1">The sequence shown here is derived from an EMBL/GenBank/DDBJ whole genome shotgun (WGS) entry which is preliminary data.</text>
</comment>
<evidence type="ECO:0000313" key="1">
    <source>
        <dbReference type="EMBL" id="KAJ8890370.1"/>
    </source>
</evidence>
<proteinExistence type="predicted"/>
<name>A0ABQ9I161_9NEOP</name>
<evidence type="ECO:0008006" key="3">
    <source>
        <dbReference type="Google" id="ProtNLM"/>
    </source>
</evidence>
<organism evidence="1 2">
    <name type="scientific">Dryococelus australis</name>
    <dbReference type="NCBI Taxonomy" id="614101"/>
    <lineage>
        <taxon>Eukaryota</taxon>
        <taxon>Metazoa</taxon>
        <taxon>Ecdysozoa</taxon>
        <taxon>Arthropoda</taxon>
        <taxon>Hexapoda</taxon>
        <taxon>Insecta</taxon>
        <taxon>Pterygota</taxon>
        <taxon>Neoptera</taxon>
        <taxon>Polyneoptera</taxon>
        <taxon>Phasmatodea</taxon>
        <taxon>Verophasmatodea</taxon>
        <taxon>Anareolatae</taxon>
        <taxon>Phasmatidae</taxon>
        <taxon>Eurycanthinae</taxon>
        <taxon>Dryococelus</taxon>
    </lineage>
</organism>
<dbReference type="Proteomes" id="UP001159363">
    <property type="component" value="Chromosome 3"/>
</dbReference>
<sequence length="661" mass="74342">MNRANTEVLDPLGSNTGLRDISFTLEEVSPKGITNWRHPCKVKSDHPPPHYIKVCCDWLTGCHAPSEVYCDWLLTVGFSVRTPSRVNAAAPFPRSVVSEELKVRWEMRQSRGGGVSMERHQNARVGEVGDSRENPLASGIVQHDSHMRKSVSDQAGNRARSGSPFAARLHGFCLPRYTLLALRPVVVIIITSVANKSHCSSRNKASRYSMRTHDFSCDQQRAHERIEHTWDKQKTAVDSRPQPPETLPDLITAAQVEWDLLAEDYINTLMTSMPRRVRDIEHIWNYFPYTERGGTVVTLDSHSGGRGFDSRSAHPDFDPRENPLAGGIVRHGSHMRKSGSDLSGNRIRFAWVYKANNLLVVHCKVSTFESPAEDRLVYMGLVTLFARRSNETVKLLEKPVLYGRVLTAAPRQPLRRSDVQCREDRTHAEARSFTYERVCLELLRNCQSLHRSWWEGAQLSPRVSRGSATAARALPRHVATEQRFRGHLITKTIHYRPKNNWAPVYNVCSVVVTPLESRRATSCSYNNSHPVWYTLYECLQDIHGDSSLFLLQSFHELSNGFWPHLTHPHPAIQFIPKLSYRVEVGALGGPAQPANIVVGDHLLPATTNRTPESRYRAQAGFSHVGSEADGNTDGFSRVVPTSLAISYPVAVTSPLVNRRRG</sequence>
<gene>
    <name evidence="1" type="ORF">PR048_009878</name>
</gene>
<reference evidence="1 2" key="1">
    <citation type="submission" date="2023-02" db="EMBL/GenBank/DDBJ databases">
        <title>LHISI_Scaffold_Assembly.</title>
        <authorList>
            <person name="Stuart O.P."/>
            <person name="Cleave R."/>
            <person name="Magrath M.J.L."/>
            <person name="Mikheyev A.S."/>
        </authorList>
    </citation>
    <scope>NUCLEOTIDE SEQUENCE [LARGE SCALE GENOMIC DNA]</scope>
    <source>
        <strain evidence="1">Daus_M_001</strain>
        <tissue evidence="1">Leg muscle</tissue>
    </source>
</reference>
<accession>A0ABQ9I161</accession>